<dbReference type="Proteomes" id="UP000219565">
    <property type="component" value="Unassembled WGS sequence"/>
</dbReference>
<keyword evidence="2 4" id="KW-0238">DNA-binding</keyword>
<dbReference type="InterPro" id="IPR036271">
    <property type="entry name" value="Tet_transcr_reg_TetR-rel_C_sf"/>
</dbReference>
<accession>A0A285LYJ2</accession>
<dbReference type="PANTHER" id="PTHR30055">
    <property type="entry name" value="HTH-TYPE TRANSCRIPTIONAL REGULATOR RUTR"/>
    <property type="match status" value="1"/>
</dbReference>
<evidence type="ECO:0000259" key="5">
    <source>
        <dbReference type="PROSITE" id="PS50977"/>
    </source>
</evidence>
<gene>
    <name evidence="6" type="ORF">SAMN04244553_6552</name>
</gene>
<dbReference type="PROSITE" id="PS50977">
    <property type="entry name" value="HTH_TETR_2"/>
    <property type="match status" value="1"/>
</dbReference>
<dbReference type="SUPFAM" id="SSF48498">
    <property type="entry name" value="Tetracyclin repressor-like, C-terminal domain"/>
    <property type="match status" value="1"/>
</dbReference>
<evidence type="ECO:0000313" key="7">
    <source>
        <dbReference type="Proteomes" id="UP000219565"/>
    </source>
</evidence>
<proteinExistence type="predicted"/>
<dbReference type="InterPro" id="IPR001647">
    <property type="entry name" value="HTH_TetR"/>
</dbReference>
<dbReference type="InterPro" id="IPR009057">
    <property type="entry name" value="Homeodomain-like_sf"/>
</dbReference>
<feature type="domain" description="HTH tetR-type" evidence="5">
    <location>
        <begin position="65"/>
        <end position="125"/>
    </location>
</feature>
<dbReference type="GO" id="GO:0000976">
    <property type="term" value="F:transcription cis-regulatory region binding"/>
    <property type="evidence" value="ECO:0007669"/>
    <property type="project" value="TreeGrafter"/>
</dbReference>
<evidence type="ECO:0000256" key="4">
    <source>
        <dbReference type="PROSITE-ProRule" id="PRU00335"/>
    </source>
</evidence>
<dbReference type="SUPFAM" id="SSF46689">
    <property type="entry name" value="Homeodomain-like"/>
    <property type="match status" value="1"/>
</dbReference>
<name>A0A285LYJ2_9NOCA</name>
<dbReference type="PANTHER" id="PTHR30055:SF234">
    <property type="entry name" value="HTH-TYPE TRANSCRIPTIONAL REGULATOR BETI"/>
    <property type="match status" value="1"/>
</dbReference>
<keyword evidence="1" id="KW-0805">Transcription regulation</keyword>
<evidence type="ECO:0000256" key="3">
    <source>
        <dbReference type="ARBA" id="ARBA00023163"/>
    </source>
</evidence>
<evidence type="ECO:0000256" key="2">
    <source>
        <dbReference type="ARBA" id="ARBA00023125"/>
    </source>
</evidence>
<dbReference type="AlphaFoldDB" id="A0A285LYJ2"/>
<dbReference type="Gene3D" id="1.10.357.10">
    <property type="entry name" value="Tetracycline Repressor, domain 2"/>
    <property type="match status" value="1"/>
</dbReference>
<dbReference type="STRING" id="1379680.GCA_001612615_04458"/>
<dbReference type="GO" id="GO:0003700">
    <property type="term" value="F:DNA-binding transcription factor activity"/>
    <property type="evidence" value="ECO:0007669"/>
    <property type="project" value="TreeGrafter"/>
</dbReference>
<dbReference type="OrthoDB" id="9816296at2"/>
<dbReference type="EMBL" id="OBEG01000009">
    <property type="protein sequence ID" value="SNY89533.1"/>
    <property type="molecule type" value="Genomic_DNA"/>
</dbReference>
<keyword evidence="7" id="KW-1185">Reference proteome</keyword>
<dbReference type="InterPro" id="IPR050109">
    <property type="entry name" value="HTH-type_TetR-like_transc_reg"/>
</dbReference>
<evidence type="ECO:0000313" key="6">
    <source>
        <dbReference type="EMBL" id="SNY89533.1"/>
    </source>
</evidence>
<evidence type="ECO:0000256" key="1">
    <source>
        <dbReference type="ARBA" id="ARBA00023015"/>
    </source>
</evidence>
<protein>
    <submittedName>
        <fullName evidence="6">Transcriptional regulator, TetR family</fullName>
    </submittedName>
</protein>
<dbReference type="RefSeq" id="WP_097248219.1">
    <property type="nucleotide sequence ID" value="NZ_JAMTCV010000012.1"/>
</dbReference>
<keyword evidence="3" id="KW-0804">Transcription</keyword>
<reference evidence="7" key="1">
    <citation type="submission" date="2017-09" db="EMBL/GenBank/DDBJ databases">
        <authorList>
            <person name="Varghese N."/>
            <person name="Submissions S."/>
        </authorList>
    </citation>
    <scope>NUCLEOTIDE SEQUENCE [LARGE SCALE GENOMIC DNA]</scope>
    <source>
        <strain evidence="7">DSM 45537</strain>
    </source>
</reference>
<feature type="DNA-binding region" description="H-T-H motif" evidence="4">
    <location>
        <begin position="88"/>
        <end position="107"/>
    </location>
</feature>
<organism evidence="6 7">
    <name type="scientific">Nocardia amikacinitolerans</name>
    <dbReference type="NCBI Taxonomy" id="756689"/>
    <lineage>
        <taxon>Bacteria</taxon>
        <taxon>Bacillati</taxon>
        <taxon>Actinomycetota</taxon>
        <taxon>Actinomycetes</taxon>
        <taxon>Mycobacteriales</taxon>
        <taxon>Nocardiaceae</taxon>
        <taxon>Nocardia</taxon>
    </lineage>
</organism>
<sequence length="256" mass="27104">MDHRERIGDTSLQVCAIGSDTTVDCARGDTSPDRAPTARTMRAPLDKFYIHAYMYPMKRSVDEARATRANILAAGLASFAEIGWEKTTFVGVGARAGVTRGAVHHHFPDKLGLLTAALDEGWTDAVAPLLAALAEPGTPGPERLVAFVSGYARSLTGDERFRRLAIVSTIVAPQALALEPGITAKQRAMSAWEDGIRAALTDTRCRPGVTVEVAVLVIITLVHGLTMTAATQPELLPANAESARALALACVHGLVA</sequence>
<dbReference type="PRINTS" id="PR00455">
    <property type="entry name" value="HTHTETR"/>
</dbReference>
<dbReference type="Pfam" id="PF00440">
    <property type="entry name" value="TetR_N"/>
    <property type="match status" value="1"/>
</dbReference>